<evidence type="ECO:0000256" key="3">
    <source>
        <dbReference type="ARBA" id="ARBA00023274"/>
    </source>
</evidence>
<dbReference type="GO" id="GO:0019843">
    <property type="term" value="F:rRNA binding"/>
    <property type="evidence" value="ECO:0007669"/>
    <property type="project" value="InterPro"/>
</dbReference>
<dbReference type="GO" id="GO:0003735">
    <property type="term" value="F:structural constituent of ribosome"/>
    <property type="evidence" value="ECO:0007669"/>
    <property type="project" value="InterPro"/>
</dbReference>
<comment type="caution">
    <text evidence="6">The sequence shown here is derived from an EMBL/GenBank/DDBJ whole genome shotgun (WGS) entry which is preliminary data.</text>
</comment>
<evidence type="ECO:0000313" key="6">
    <source>
        <dbReference type="EMBL" id="KAK4061153.1"/>
    </source>
</evidence>
<dbReference type="Proteomes" id="UP001273209">
    <property type="component" value="Unassembled WGS sequence"/>
</dbReference>
<feature type="domain" description="Large ribosomal subunit protein uL6 alpha-beta" evidence="5">
    <location>
        <begin position="193"/>
        <end position="275"/>
    </location>
</feature>
<dbReference type="InterPro" id="IPR020040">
    <property type="entry name" value="Ribosomal_uL6_a/b-dom"/>
</dbReference>
<dbReference type="Gene3D" id="3.90.930.12">
    <property type="entry name" value="Ribosomal protein L6, alpha-beta domain"/>
    <property type="match status" value="2"/>
</dbReference>
<dbReference type="GO" id="GO:0005762">
    <property type="term" value="C:mitochondrial large ribosomal subunit"/>
    <property type="evidence" value="ECO:0007669"/>
    <property type="project" value="TreeGrafter"/>
</dbReference>
<dbReference type="PANTHER" id="PTHR11655">
    <property type="entry name" value="60S/50S RIBOSOMAL PROTEIN L6/L9"/>
    <property type="match status" value="1"/>
</dbReference>
<evidence type="ECO:0000256" key="1">
    <source>
        <dbReference type="ARBA" id="ARBA00009356"/>
    </source>
</evidence>
<name>A0AAE1LVR7_9HYPO</name>
<reference evidence="6" key="1">
    <citation type="submission" date="2023-11" db="EMBL/GenBank/DDBJ databases">
        <title>The genome sequences of three competitors of mushroom-forming fungi.</title>
        <authorList>
            <person name="Beijen E."/>
            <person name="Ohm R.A."/>
        </authorList>
    </citation>
    <scope>NUCLEOTIDE SEQUENCE</scope>
    <source>
        <strain evidence="6">CBS 100526</strain>
    </source>
</reference>
<evidence type="ECO:0000313" key="7">
    <source>
        <dbReference type="Proteomes" id="UP001273209"/>
    </source>
</evidence>
<sequence>MAAILAPRRGKALSQALSAAAASPCPIPSLLPASSTAACSSWHSARRPFSTTHARGSKLGRTPLSIPPGVEVLMGEPRTLRSATSYKPVVRKTITVKGPLAIGRLLPFTLKNFDFVVYRECVGLTSACGVGTLNLDVPEFVDIVQSEEDKTATLSVRDPNAKEQKEMWGTSWSYLSNHITGVSEGHTAIIRLVGVGYRASVEQRGAKEEYPGQKFLCLKLGFTHPVEVGIPRGVTVTTPSLTRILLEGPDREVLMSFAGVVRKWRPPEPYKGKGVFINDQTIKLKQKKIK</sequence>
<dbReference type="InterPro" id="IPR002358">
    <property type="entry name" value="Ribosomal_uL6_CS"/>
</dbReference>
<keyword evidence="2 4" id="KW-0689">Ribosomal protein</keyword>
<dbReference type="RefSeq" id="XP_062750603.1">
    <property type="nucleotide sequence ID" value="XM_062894478.1"/>
</dbReference>
<comment type="similarity">
    <text evidence="1 4">Belongs to the universal ribosomal protein uL6 family.</text>
</comment>
<dbReference type="InterPro" id="IPR036789">
    <property type="entry name" value="Ribosomal_uL6-like_a/b-dom_sf"/>
</dbReference>
<dbReference type="AlphaFoldDB" id="A0AAE1LVR7"/>
<dbReference type="PRINTS" id="PR00059">
    <property type="entry name" value="RIBOSOMALL6"/>
</dbReference>
<dbReference type="Pfam" id="PF00347">
    <property type="entry name" value="Ribosomal_L6"/>
    <property type="match status" value="1"/>
</dbReference>
<protein>
    <recommendedName>
        <fullName evidence="5">Large ribosomal subunit protein uL6 alpha-beta domain-containing protein</fullName>
    </recommendedName>
</protein>
<dbReference type="GeneID" id="87914382"/>
<keyword evidence="7" id="KW-1185">Reference proteome</keyword>
<dbReference type="SUPFAM" id="SSF56053">
    <property type="entry name" value="Ribosomal protein L6"/>
    <property type="match status" value="2"/>
</dbReference>
<gene>
    <name evidence="6" type="ORF">Triagg1_10409</name>
</gene>
<dbReference type="GO" id="GO:0006412">
    <property type="term" value="P:translation"/>
    <property type="evidence" value="ECO:0007669"/>
    <property type="project" value="InterPro"/>
</dbReference>
<evidence type="ECO:0000259" key="5">
    <source>
        <dbReference type="Pfam" id="PF00347"/>
    </source>
</evidence>
<dbReference type="PANTHER" id="PTHR11655:SF14">
    <property type="entry name" value="LARGE RIBOSOMAL SUBUNIT PROTEIN UL6M"/>
    <property type="match status" value="1"/>
</dbReference>
<dbReference type="EMBL" id="JAWRVG010000073">
    <property type="protein sequence ID" value="KAK4061153.1"/>
    <property type="molecule type" value="Genomic_DNA"/>
</dbReference>
<dbReference type="PROSITE" id="PS00525">
    <property type="entry name" value="RIBOSOMAL_L6_1"/>
    <property type="match status" value="1"/>
</dbReference>
<proteinExistence type="inferred from homology"/>
<dbReference type="InterPro" id="IPR000702">
    <property type="entry name" value="Ribosomal_uL6-like"/>
</dbReference>
<organism evidence="6 7">
    <name type="scientific">Trichoderma aggressivum f. europaeum</name>
    <dbReference type="NCBI Taxonomy" id="173218"/>
    <lineage>
        <taxon>Eukaryota</taxon>
        <taxon>Fungi</taxon>
        <taxon>Dikarya</taxon>
        <taxon>Ascomycota</taxon>
        <taxon>Pezizomycotina</taxon>
        <taxon>Sordariomycetes</taxon>
        <taxon>Hypocreomycetidae</taxon>
        <taxon>Hypocreales</taxon>
        <taxon>Hypocreaceae</taxon>
        <taxon>Trichoderma</taxon>
    </lineage>
</organism>
<evidence type="ECO:0000256" key="2">
    <source>
        <dbReference type="ARBA" id="ARBA00022980"/>
    </source>
</evidence>
<evidence type="ECO:0000256" key="4">
    <source>
        <dbReference type="RuleBase" id="RU003869"/>
    </source>
</evidence>
<accession>A0AAE1LVR7</accession>
<keyword evidence="3 4" id="KW-0687">Ribonucleoprotein</keyword>
<dbReference type="InterPro" id="IPR019906">
    <property type="entry name" value="Ribosomal_uL6_bac-type"/>
</dbReference>